<keyword evidence="3" id="KW-1185">Reference proteome</keyword>
<dbReference type="InterPro" id="IPR001810">
    <property type="entry name" value="F-box_dom"/>
</dbReference>
<organism evidence="2 3">
    <name type="scientific">Cephalotus follicularis</name>
    <name type="common">Albany pitcher plant</name>
    <dbReference type="NCBI Taxonomy" id="3775"/>
    <lineage>
        <taxon>Eukaryota</taxon>
        <taxon>Viridiplantae</taxon>
        <taxon>Streptophyta</taxon>
        <taxon>Embryophyta</taxon>
        <taxon>Tracheophyta</taxon>
        <taxon>Spermatophyta</taxon>
        <taxon>Magnoliopsida</taxon>
        <taxon>eudicotyledons</taxon>
        <taxon>Gunneridae</taxon>
        <taxon>Pentapetalae</taxon>
        <taxon>rosids</taxon>
        <taxon>fabids</taxon>
        <taxon>Oxalidales</taxon>
        <taxon>Cephalotaceae</taxon>
        <taxon>Cephalotus</taxon>
    </lineage>
</organism>
<dbReference type="GO" id="GO:0019005">
    <property type="term" value="C:SCF ubiquitin ligase complex"/>
    <property type="evidence" value="ECO:0007669"/>
    <property type="project" value="TreeGrafter"/>
</dbReference>
<dbReference type="Proteomes" id="UP000187406">
    <property type="component" value="Unassembled WGS sequence"/>
</dbReference>
<dbReference type="FunFam" id="3.80.10.10:FF:000449">
    <property type="entry name" value="F-box protein SKIP2"/>
    <property type="match status" value="1"/>
</dbReference>
<dbReference type="Pfam" id="PF25372">
    <property type="entry name" value="DUF7885"/>
    <property type="match status" value="1"/>
</dbReference>
<dbReference type="CDD" id="cd22159">
    <property type="entry name" value="F-box_AtTIR1-like"/>
    <property type="match status" value="1"/>
</dbReference>
<evidence type="ECO:0000313" key="2">
    <source>
        <dbReference type="EMBL" id="GAV64000.1"/>
    </source>
</evidence>
<accession>A0A1Q3B7R4</accession>
<comment type="caution">
    <text evidence="2">The sequence shown here is derived from an EMBL/GenBank/DDBJ whole genome shotgun (WGS) entry which is preliminary data.</text>
</comment>
<dbReference type="InterPro" id="IPR057207">
    <property type="entry name" value="FBXL15_LRR"/>
</dbReference>
<dbReference type="SUPFAM" id="SSF52047">
    <property type="entry name" value="RNI-like"/>
    <property type="match status" value="1"/>
</dbReference>
<reference evidence="3" key="1">
    <citation type="submission" date="2016-04" db="EMBL/GenBank/DDBJ databases">
        <title>Cephalotus genome sequencing.</title>
        <authorList>
            <person name="Fukushima K."/>
            <person name="Hasebe M."/>
            <person name="Fang X."/>
        </authorList>
    </citation>
    <scope>NUCLEOTIDE SEQUENCE [LARGE SCALE GENOMIC DNA]</scope>
    <source>
        <strain evidence="3">cv. St1</strain>
    </source>
</reference>
<dbReference type="SMART" id="SM00256">
    <property type="entry name" value="FBOX"/>
    <property type="match status" value="1"/>
</dbReference>
<dbReference type="FunFam" id="1.20.1280.50:FF:000005">
    <property type="entry name" value="F-box/LRR-repeat protein 3 isoform X1"/>
    <property type="match status" value="1"/>
</dbReference>
<feature type="domain" description="F-box" evidence="1">
    <location>
        <begin position="41"/>
        <end position="81"/>
    </location>
</feature>
<evidence type="ECO:0000313" key="3">
    <source>
        <dbReference type="Proteomes" id="UP000187406"/>
    </source>
</evidence>
<dbReference type="Gene3D" id="3.80.10.10">
    <property type="entry name" value="Ribonuclease Inhibitor"/>
    <property type="match status" value="1"/>
</dbReference>
<dbReference type="Pfam" id="PF13516">
    <property type="entry name" value="LRR_6"/>
    <property type="match status" value="1"/>
</dbReference>
<name>A0A1Q3B7R4_CEPFO</name>
<dbReference type="EMBL" id="BDDD01000329">
    <property type="protein sequence ID" value="GAV64000.1"/>
    <property type="molecule type" value="Genomic_DNA"/>
</dbReference>
<dbReference type="InParanoid" id="A0A1Q3B7R4"/>
<dbReference type="AlphaFoldDB" id="A0A1Q3B7R4"/>
<dbReference type="InterPro" id="IPR006553">
    <property type="entry name" value="Leu-rich_rpt_Cys-con_subtyp"/>
</dbReference>
<dbReference type="SMART" id="SM00367">
    <property type="entry name" value="LRR_CC"/>
    <property type="match status" value="6"/>
</dbReference>
<evidence type="ECO:0000259" key="1">
    <source>
        <dbReference type="SMART" id="SM00256"/>
    </source>
</evidence>
<dbReference type="GO" id="GO:0005737">
    <property type="term" value="C:cytoplasm"/>
    <property type="evidence" value="ECO:0007669"/>
    <property type="project" value="UniProtKB-ARBA"/>
</dbReference>
<dbReference type="Pfam" id="PF12937">
    <property type="entry name" value="F-box-like"/>
    <property type="match status" value="1"/>
</dbReference>
<dbReference type="STRING" id="3775.A0A1Q3B7R4"/>
<dbReference type="SUPFAM" id="SSF81383">
    <property type="entry name" value="F-box domain"/>
    <property type="match status" value="1"/>
</dbReference>
<sequence length="522" mass="56684">MMGQVPSTPLGLSRGENSTSNHFNSADLFLLADSYDHTDNIPDECLALIFQFLGSGDRKRCSLVCKRWFYVDGESRHRLSLNAQAEILTSLPSLFTRFNSITKLALRCDRKTISLNDDALILISVRCQKLTRLKLRGCREITDIGMATFAQNSKYLTKLSCGSCMFGTKAINAVIDHCTLLEELSLKRLKGIQGGAKPIRPGAAAKLLRSICLKELVNGQSFESLIIGSNMLKTLKIICCLGEWDKTLEMIGNNKKTSLIEVHLERLQVSDIGISGISKCANIENLHIIKTPEFSNLGLDCVAVNCKHLRKLHIDGWRTNRIGDEGLIAVSKHCHNLQELVLIGINFTHLSLASVAANCSKLERLALCGSATIGDGEMACIAAKCVELKKLCVKGCNISDIGIEAFAWGCPNLVKIKVKKCRAVSGEVAEWLQERRGSLLVNFDGVELEGKDVSGIEVGGHEIGADSGHISGQVIVAEGSSSGNGSRLAMLTTKLGLFAGRNFVSCAFRRWSNGDDGSSNGI</sequence>
<dbReference type="Gene3D" id="1.20.1280.50">
    <property type="match status" value="1"/>
</dbReference>
<protein>
    <submittedName>
        <fullName evidence="2">F-box-like domain-containing protein/LRR_6 domain-containing protein</fullName>
    </submittedName>
</protein>
<dbReference type="PANTHER" id="PTHR13318">
    <property type="entry name" value="PARTNER OF PAIRED, ISOFORM B-RELATED"/>
    <property type="match status" value="1"/>
</dbReference>
<dbReference type="InterPro" id="IPR032675">
    <property type="entry name" value="LRR_dom_sf"/>
</dbReference>
<proteinExistence type="predicted"/>
<dbReference type="GO" id="GO:0031146">
    <property type="term" value="P:SCF-dependent proteasomal ubiquitin-dependent protein catabolic process"/>
    <property type="evidence" value="ECO:0007669"/>
    <property type="project" value="TreeGrafter"/>
</dbReference>
<dbReference type="InterPro" id="IPR036047">
    <property type="entry name" value="F-box-like_dom_sf"/>
</dbReference>
<dbReference type="OrthoDB" id="423607at2759"/>
<dbReference type="PANTHER" id="PTHR13318:SF133">
    <property type="entry name" value="F-BOX PROTEIN SKIP2"/>
    <property type="match status" value="1"/>
</dbReference>
<gene>
    <name evidence="2" type="ORF">CFOL_v3_07518</name>
</gene>
<dbReference type="InterPro" id="IPR001611">
    <property type="entry name" value="Leu-rich_rpt"/>
</dbReference>
<dbReference type="FunCoup" id="A0A1Q3B7R4">
    <property type="interactions" value="1184"/>
</dbReference>